<dbReference type="EC" id="3.6.-.-" evidence="3"/>
<dbReference type="InterPro" id="IPR000086">
    <property type="entry name" value="NUDIX_hydrolase_dom"/>
</dbReference>
<sequence>MSQWLTWAKRIQALSQAGLTFTRDQYDRERYEELQEIAKEMFERHSDLSNEAISQLVHVQGYPTPKLDVRGVVFKGDRLLLVKERSDGLWTLPGGFCEVNRSPASNIIKEVEEEASLDVIPLRLLALFDMHEHPHPPLSEHYYKLFIECALIGDGEGAAGMETSDVGFFERDHLPELSLARNTLEQIHMCFDAHWQEDDWTTLFD</sequence>
<accession>A0ABW2PJY6</accession>
<name>A0ABW2PJY6_9BACL</name>
<feature type="domain" description="Nudix hydrolase" evidence="2">
    <location>
        <begin position="64"/>
        <end position="191"/>
    </location>
</feature>
<dbReference type="Gene3D" id="6.10.250.1120">
    <property type="match status" value="1"/>
</dbReference>
<keyword evidence="4" id="KW-1185">Reference proteome</keyword>
<dbReference type="Pfam" id="PF00293">
    <property type="entry name" value="NUDIX"/>
    <property type="match status" value="1"/>
</dbReference>
<dbReference type="PANTHER" id="PTHR43736">
    <property type="entry name" value="ADP-RIBOSE PYROPHOSPHATASE"/>
    <property type="match status" value="1"/>
</dbReference>
<evidence type="ECO:0000259" key="2">
    <source>
        <dbReference type="PROSITE" id="PS51462"/>
    </source>
</evidence>
<dbReference type="RefSeq" id="WP_214788042.1">
    <property type="nucleotide sequence ID" value="NZ_JANIEL010000103.1"/>
</dbReference>
<keyword evidence="3" id="KW-0378">Hydrolase</keyword>
<reference evidence="4" key="1">
    <citation type="journal article" date="2019" name="Int. J. Syst. Evol. Microbiol.">
        <title>The Global Catalogue of Microorganisms (GCM) 10K type strain sequencing project: providing services to taxonomists for standard genome sequencing and annotation.</title>
        <authorList>
            <consortium name="The Broad Institute Genomics Platform"/>
            <consortium name="The Broad Institute Genome Sequencing Center for Infectious Disease"/>
            <person name="Wu L."/>
            <person name="Ma J."/>
        </authorList>
    </citation>
    <scope>NUCLEOTIDE SEQUENCE [LARGE SCALE GENOMIC DNA]</scope>
    <source>
        <strain evidence="4">CCUG 55590</strain>
    </source>
</reference>
<dbReference type="InterPro" id="IPR015797">
    <property type="entry name" value="NUDIX_hydrolase-like_dom_sf"/>
</dbReference>
<dbReference type="PANTHER" id="PTHR43736:SF1">
    <property type="entry name" value="DIHYDRONEOPTERIN TRIPHOSPHATE DIPHOSPHATASE"/>
    <property type="match status" value="1"/>
</dbReference>
<dbReference type="Proteomes" id="UP001596439">
    <property type="component" value="Unassembled WGS sequence"/>
</dbReference>
<dbReference type="SUPFAM" id="SSF55811">
    <property type="entry name" value="Nudix"/>
    <property type="match status" value="1"/>
</dbReference>
<comment type="similarity">
    <text evidence="1">Belongs to the Nudix hydrolase family.</text>
</comment>
<dbReference type="PROSITE" id="PS51462">
    <property type="entry name" value="NUDIX"/>
    <property type="match status" value="1"/>
</dbReference>
<organism evidence="3 4">
    <name type="scientific">Exiguobacterium aestuarii</name>
    <dbReference type="NCBI Taxonomy" id="273527"/>
    <lineage>
        <taxon>Bacteria</taxon>
        <taxon>Bacillati</taxon>
        <taxon>Bacillota</taxon>
        <taxon>Bacilli</taxon>
        <taxon>Bacillales</taxon>
        <taxon>Bacillales Family XII. Incertae Sedis</taxon>
        <taxon>Exiguobacterium</taxon>
    </lineage>
</organism>
<comment type="caution">
    <text evidence="3">The sequence shown here is derived from an EMBL/GenBank/DDBJ whole genome shotgun (WGS) entry which is preliminary data.</text>
</comment>
<dbReference type="GO" id="GO:0016787">
    <property type="term" value="F:hydrolase activity"/>
    <property type="evidence" value="ECO:0007669"/>
    <property type="project" value="UniProtKB-KW"/>
</dbReference>
<dbReference type="EMBL" id="JBHTCE010000001">
    <property type="protein sequence ID" value="MFC7389792.1"/>
    <property type="molecule type" value="Genomic_DNA"/>
</dbReference>
<evidence type="ECO:0000313" key="3">
    <source>
        <dbReference type="EMBL" id="MFC7389792.1"/>
    </source>
</evidence>
<dbReference type="InterPro" id="IPR059176">
    <property type="entry name" value="UDP-X_N"/>
</dbReference>
<evidence type="ECO:0000313" key="4">
    <source>
        <dbReference type="Proteomes" id="UP001596439"/>
    </source>
</evidence>
<evidence type="ECO:0000256" key="1">
    <source>
        <dbReference type="ARBA" id="ARBA00005582"/>
    </source>
</evidence>
<protein>
    <submittedName>
        <fullName evidence="3">NUDIX hydrolase</fullName>
        <ecNumber evidence="3">3.6.-.-</ecNumber>
    </submittedName>
</protein>
<dbReference type="CDD" id="cd04672">
    <property type="entry name" value="NUDIX_CDP-Chase_like"/>
    <property type="match status" value="1"/>
</dbReference>
<proteinExistence type="inferred from homology"/>
<dbReference type="Gene3D" id="3.90.79.10">
    <property type="entry name" value="Nucleoside Triphosphate Pyrophosphohydrolase"/>
    <property type="match status" value="1"/>
</dbReference>
<gene>
    <name evidence="3" type="ORF">ACFQO8_06510</name>
</gene>
<dbReference type="Pfam" id="PF12535">
    <property type="entry name" value="Nudix_N"/>
    <property type="match status" value="1"/>
</dbReference>